<feature type="compositionally biased region" description="Basic and acidic residues" evidence="1">
    <location>
        <begin position="833"/>
        <end position="865"/>
    </location>
</feature>
<organism evidence="2 3">
    <name type="scientific">Cylindrotheca closterium</name>
    <dbReference type="NCBI Taxonomy" id="2856"/>
    <lineage>
        <taxon>Eukaryota</taxon>
        <taxon>Sar</taxon>
        <taxon>Stramenopiles</taxon>
        <taxon>Ochrophyta</taxon>
        <taxon>Bacillariophyta</taxon>
        <taxon>Bacillariophyceae</taxon>
        <taxon>Bacillariophycidae</taxon>
        <taxon>Bacillariales</taxon>
        <taxon>Bacillariaceae</taxon>
        <taxon>Cylindrotheca</taxon>
    </lineage>
</organism>
<evidence type="ECO:0000313" key="3">
    <source>
        <dbReference type="Proteomes" id="UP001295423"/>
    </source>
</evidence>
<feature type="compositionally biased region" description="Basic and acidic residues" evidence="1">
    <location>
        <begin position="239"/>
        <end position="254"/>
    </location>
</feature>
<protein>
    <submittedName>
        <fullName evidence="2">Uncharacterized protein</fullName>
    </submittedName>
</protein>
<feature type="region of interest" description="Disordered" evidence="1">
    <location>
        <begin position="1"/>
        <end position="91"/>
    </location>
</feature>
<sequence>MRSPQARPYGNGGRKPSKYEDDTGYSAHESGRRTHYSEYEKSTTNGKRTVFSEYTTDADYTDEDGSSYSESDNGKRTPFSEYITEYTDETDDDRMSGTLGIARNQYCTTLNALVEGSDSCSSESSYSQSTFASDFDRMCNANVNTNCMATLFNRNAEVPGTIHCGGEHSDAQQKVSLPLPLHYMDHLVPSKQEFSSALDNFAQKFDTGDEERPGFPQVYKSLFEANLSQTASVEDDERMAENVPRRKGTERNRSQDLAFPKTKRDVLPKVEKDKDPDILSPPSHIIINDDFTAVSSAESFGFAPETQKTSSGVKHKNDRREGNNRHSSPRHSSPRHTAPHRPSPRHVTPHHPSPHHSSPERPSLRCTTEKNKYEYSSTKVDAPTTTRHGLDRLMRKQTASPSKRREEIDEEEAPVFKGVASMKLPLSGGKVSSNGKPNVFSFRHVDESRQDAHTPEHRIASARGEGATSRVNTQPDKRDSAGLINKESLSYNELVPINTSIAKAKANRTKNHLMMNSKAPSQSYPPRNKTSIMRDERNGAPGANDTNAHLWRNSANSIPHVLSLKQTQTGFSELTGEPDAFGETKIDSTPLETIVTSPQGHGAVNVQVLSLKPTQTAVSELTGEAGDFGEMRGYTVPLDTIVSSPRGNETPPTKKQPREECTRSPLATSEIRVQTPSRRNRDLTNDMGVMKSNNAAPKESAYPEPSLDGYVVARRATPNKKAETLDKLEDALMGSRKSASSDYMAKRQGSNETRVFAFDESKSCARPTMSDSAAAADIGQAEHQSTTITAEGQEAKKPSNDIKSKPTQVELDDSTPSRLGEPIEVTKAALESTEEKHPEKREFEKASGREKDDRDVRAHATKEEGADTAQSLYPSSFSDYCKDLSSNDDKTSGDQDGVNGDSAVHKLEGGGPASLSALDNEISLLQSQITGLEQQDQMSEIYNDQMTSASHHFEPPIIESEDPVMPIIGTTKIDDDIPRLQSSLDPPRASSGPPESGRMTSGDHHHFKPPLAPTEQGPTSKGKKQKNSSGFKPASKQNKSTDATLVTAPTVMSIDTPFTVDGPLVLSPTVKGPEEIKWNRNSSMLVATAIALPFERSSSHGVEIDASFFFIFVIGTRKYISDVLFIIVAWLRHLSSLGFAPREQARFRVGLMVPPITEDDVLREHQLQSKSTVTSRLLSPASEEPGIVVESFVPEMWAENESAGGKRGAFLPPLTSTNSIWNRIFRKQEVVTAATRWGSEV</sequence>
<feature type="compositionally biased region" description="Basic residues" evidence="1">
    <location>
        <begin position="327"/>
        <end position="354"/>
    </location>
</feature>
<feature type="region of interest" description="Disordered" evidence="1">
    <location>
        <begin position="231"/>
        <end position="284"/>
    </location>
</feature>
<feature type="region of interest" description="Disordered" evidence="1">
    <location>
        <begin position="302"/>
        <end position="411"/>
    </location>
</feature>
<feature type="compositionally biased region" description="Basic and acidic residues" evidence="1">
    <location>
        <begin position="880"/>
        <end position="893"/>
    </location>
</feature>
<feature type="compositionally biased region" description="Basic and acidic residues" evidence="1">
    <location>
        <begin position="262"/>
        <end position="277"/>
    </location>
</feature>
<keyword evidence="3" id="KW-1185">Reference proteome</keyword>
<evidence type="ECO:0000313" key="2">
    <source>
        <dbReference type="EMBL" id="CAJ1946981.1"/>
    </source>
</evidence>
<reference evidence="2" key="1">
    <citation type="submission" date="2023-08" db="EMBL/GenBank/DDBJ databases">
        <authorList>
            <person name="Audoor S."/>
            <person name="Bilcke G."/>
        </authorList>
    </citation>
    <scope>NUCLEOTIDE SEQUENCE</scope>
</reference>
<gene>
    <name evidence="2" type="ORF">CYCCA115_LOCUS10926</name>
</gene>
<evidence type="ECO:0000256" key="1">
    <source>
        <dbReference type="SAM" id="MobiDB-lite"/>
    </source>
</evidence>
<dbReference type="EMBL" id="CAKOGP040001721">
    <property type="protein sequence ID" value="CAJ1946981.1"/>
    <property type="molecule type" value="Genomic_DNA"/>
</dbReference>
<feature type="compositionally biased region" description="Polar residues" evidence="1">
    <location>
        <begin position="374"/>
        <end position="387"/>
    </location>
</feature>
<feature type="compositionally biased region" description="Polar residues" evidence="1">
    <location>
        <begin position="868"/>
        <end position="878"/>
    </location>
</feature>
<feature type="compositionally biased region" description="Polar residues" evidence="1">
    <location>
        <begin position="665"/>
        <end position="677"/>
    </location>
</feature>
<proteinExistence type="predicted"/>
<dbReference type="AlphaFoldDB" id="A0AAD2FNL4"/>
<feature type="compositionally biased region" description="Basic and acidic residues" evidence="1">
    <location>
        <begin position="357"/>
        <end position="373"/>
    </location>
</feature>
<feature type="region of interest" description="Disordered" evidence="1">
    <location>
        <begin position="639"/>
        <end position="703"/>
    </location>
</feature>
<feature type="compositionally biased region" description="Polar residues" evidence="1">
    <location>
        <begin position="1027"/>
        <end position="1043"/>
    </location>
</feature>
<feature type="region of interest" description="Disordered" evidence="1">
    <location>
        <begin position="968"/>
        <end position="1043"/>
    </location>
</feature>
<feature type="compositionally biased region" description="Basic and acidic residues" evidence="1">
    <location>
        <begin position="29"/>
        <end position="41"/>
    </location>
</feature>
<comment type="caution">
    <text evidence="2">The sequence shown here is derived from an EMBL/GenBank/DDBJ whole genome shotgun (WGS) entry which is preliminary data.</text>
</comment>
<accession>A0AAD2FNL4</accession>
<name>A0AAD2FNL4_9STRA</name>
<feature type="compositionally biased region" description="Basic and acidic residues" evidence="1">
    <location>
        <begin position="793"/>
        <end position="804"/>
    </location>
</feature>
<feature type="compositionally biased region" description="Polar residues" evidence="1">
    <location>
        <begin position="641"/>
        <end position="653"/>
    </location>
</feature>
<dbReference type="Proteomes" id="UP001295423">
    <property type="component" value="Unassembled WGS sequence"/>
</dbReference>
<feature type="region of interest" description="Disordered" evidence="1">
    <location>
        <begin position="768"/>
        <end position="915"/>
    </location>
</feature>